<organism evidence="1 2">
    <name type="scientific">Cylicostephanus goldi</name>
    <name type="common">Nematode worm</name>
    <dbReference type="NCBI Taxonomy" id="71465"/>
    <lineage>
        <taxon>Eukaryota</taxon>
        <taxon>Metazoa</taxon>
        <taxon>Ecdysozoa</taxon>
        <taxon>Nematoda</taxon>
        <taxon>Chromadorea</taxon>
        <taxon>Rhabditida</taxon>
        <taxon>Rhabditina</taxon>
        <taxon>Rhabditomorpha</taxon>
        <taxon>Strongyloidea</taxon>
        <taxon>Strongylidae</taxon>
        <taxon>Cylicostephanus</taxon>
    </lineage>
</organism>
<sequence length="60" mass="6625">MTEKDRSNNVGGYAKVKDKYVDIELNDKLRQLDLSKTKIKMGVGKKTKGKMGLGKKGKPG</sequence>
<name>A0A3P7MWW2_CYLGO</name>
<keyword evidence="2" id="KW-1185">Reference proteome</keyword>
<dbReference type="AlphaFoldDB" id="A0A3P7MWW2"/>
<evidence type="ECO:0000313" key="2">
    <source>
        <dbReference type="Proteomes" id="UP000271889"/>
    </source>
</evidence>
<gene>
    <name evidence="1" type="ORF">CGOC_LOCUS9414</name>
</gene>
<reference evidence="1 2" key="1">
    <citation type="submission" date="2018-11" db="EMBL/GenBank/DDBJ databases">
        <authorList>
            <consortium name="Pathogen Informatics"/>
        </authorList>
    </citation>
    <scope>NUCLEOTIDE SEQUENCE [LARGE SCALE GENOMIC DNA]</scope>
</reference>
<accession>A0A3P7MWW2</accession>
<dbReference type="Proteomes" id="UP000271889">
    <property type="component" value="Unassembled WGS sequence"/>
</dbReference>
<dbReference type="EMBL" id="UYRV01106862">
    <property type="protein sequence ID" value="VDN22831.1"/>
    <property type="molecule type" value="Genomic_DNA"/>
</dbReference>
<evidence type="ECO:0000313" key="1">
    <source>
        <dbReference type="EMBL" id="VDN22831.1"/>
    </source>
</evidence>
<protein>
    <submittedName>
        <fullName evidence="1">Uncharacterized protein</fullName>
    </submittedName>
</protein>
<proteinExistence type="predicted"/>